<dbReference type="EMBL" id="BAAAJX010000005">
    <property type="protein sequence ID" value="GAA1492968.1"/>
    <property type="molecule type" value="Genomic_DNA"/>
</dbReference>
<accession>A0ABP4K297</accession>
<evidence type="ECO:0000256" key="1">
    <source>
        <dbReference type="SAM" id="MobiDB-lite"/>
    </source>
</evidence>
<reference evidence="3" key="1">
    <citation type="journal article" date="2019" name="Int. J. Syst. Evol. Microbiol.">
        <title>The Global Catalogue of Microorganisms (GCM) 10K type strain sequencing project: providing services to taxonomists for standard genome sequencing and annotation.</title>
        <authorList>
            <consortium name="The Broad Institute Genomics Platform"/>
            <consortium name="The Broad Institute Genome Sequencing Center for Infectious Disease"/>
            <person name="Wu L."/>
            <person name="Ma J."/>
        </authorList>
    </citation>
    <scope>NUCLEOTIDE SEQUENCE [LARGE SCALE GENOMIC DNA]</scope>
    <source>
        <strain evidence="3">JCM 12140</strain>
    </source>
</reference>
<feature type="region of interest" description="Disordered" evidence="1">
    <location>
        <begin position="1"/>
        <end position="126"/>
    </location>
</feature>
<feature type="compositionally biased region" description="Basic and acidic residues" evidence="1">
    <location>
        <begin position="114"/>
        <end position="126"/>
    </location>
</feature>
<organism evidence="2 3">
    <name type="scientific">Curtobacterium herbarum</name>
    <dbReference type="NCBI Taxonomy" id="150122"/>
    <lineage>
        <taxon>Bacteria</taxon>
        <taxon>Bacillati</taxon>
        <taxon>Actinomycetota</taxon>
        <taxon>Actinomycetes</taxon>
        <taxon>Micrococcales</taxon>
        <taxon>Microbacteriaceae</taxon>
        <taxon>Curtobacterium</taxon>
    </lineage>
</organism>
<comment type="caution">
    <text evidence="2">The sequence shown here is derived from an EMBL/GenBank/DDBJ whole genome shotgun (WGS) entry which is preliminary data.</text>
</comment>
<name>A0ABP4K297_9MICO</name>
<evidence type="ECO:0000313" key="3">
    <source>
        <dbReference type="Proteomes" id="UP001501742"/>
    </source>
</evidence>
<gene>
    <name evidence="2" type="ORF">GCM10009627_13140</name>
</gene>
<keyword evidence="3" id="KW-1185">Reference proteome</keyword>
<proteinExistence type="predicted"/>
<dbReference type="Proteomes" id="UP001501742">
    <property type="component" value="Unassembled WGS sequence"/>
</dbReference>
<evidence type="ECO:0000313" key="2">
    <source>
        <dbReference type="EMBL" id="GAA1492968.1"/>
    </source>
</evidence>
<protein>
    <submittedName>
        <fullName evidence="2">Uncharacterized protein</fullName>
    </submittedName>
</protein>
<sequence>MPAVLAGGPVPAGPAKLRGRTNPQADLLFTSAEHTRAMSMSAPFDPQQPGSDVPVDGSDQDELEVEESRGAASGSEPSGADVTGADATGDPADSPVRHDDEDEAGGGPVFRRPQPGDRLHADDLDG</sequence>